<protein>
    <recommendedName>
        <fullName evidence="3">Tyr recombinase domain-containing protein</fullName>
    </recommendedName>
</protein>
<dbReference type="Gene3D" id="1.10.443.10">
    <property type="entry name" value="Intergrase catalytic core"/>
    <property type="match status" value="1"/>
</dbReference>
<comment type="caution">
    <text evidence="4">The sequence shown here is derived from an EMBL/GenBank/DDBJ whole genome shotgun (WGS) entry which is preliminary data.</text>
</comment>
<dbReference type="InterPro" id="IPR016423">
    <property type="entry name" value="Resolvase_Rsv"/>
</dbReference>
<dbReference type="InterPro" id="IPR013762">
    <property type="entry name" value="Integrase-like_cat_sf"/>
</dbReference>
<keyword evidence="2" id="KW-0233">DNA recombination</keyword>
<gene>
    <name evidence="4" type="ORF">BS639_24045</name>
</gene>
<reference evidence="4 5" key="1">
    <citation type="journal article" date="2017" name="Int. J. Syst. Evol. Microbiol.">
        <title>Rouxiella badensis sp. nov. and Rouxiella silvae sp. nov. isolated from peat bog soil in Germany and emendation of the genus description.</title>
        <authorList>
            <person name="Le Fleche-Mateos A."/>
            <person name="Kugler J.H."/>
            <person name="Hansen S.H."/>
            <person name="Syldatk C."/>
            <person name="Hausmann R."/>
            <person name="Lomprez F."/>
            <person name="Vandenbogaert M."/>
            <person name="Manuguerra J.C."/>
            <person name="Grimont P.A."/>
        </authorList>
    </citation>
    <scope>NUCLEOTIDE SEQUENCE [LARGE SCALE GENOMIC DNA]</scope>
    <source>
        <strain evidence="4 5">213</strain>
    </source>
</reference>
<dbReference type="PROSITE" id="PS51898">
    <property type="entry name" value="TYR_RECOMBINASE"/>
    <property type="match status" value="1"/>
</dbReference>
<name>A0ABX3TU72_9GAMM</name>
<sequence>MRDLPRELFQNSHSAISTISHPASTDMALALRMRNLAAAMPGHIKYLLPVEVSALIACARHLKQRMFLDTLWNTGARLNEALALAPKDFRLQPDAEPAARRGRLEILSHYQANVTLITLKARSLSSGRGKGRVPTAEREKITQATRIVPLLDPDYARRMDEYLQTFHRGEKHTQLWPVSSRQTAANWINAAVEEAARAGVRFSVPVTCHTLRHSYAMHLKMNGLDDKTLMALMGHKYAKSLQVYTKVFALDVLSGSTLRFTQSGEDAVAELRAMQRS</sequence>
<feature type="domain" description="Tyr recombinase" evidence="3">
    <location>
        <begin position="42"/>
        <end position="258"/>
    </location>
</feature>
<evidence type="ECO:0000256" key="1">
    <source>
        <dbReference type="ARBA" id="ARBA00022908"/>
    </source>
</evidence>
<dbReference type="PANTHER" id="PTHR30349">
    <property type="entry name" value="PHAGE INTEGRASE-RELATED"/>
    <property type="match status" value="1"/>
</dbReference>
<organism evidence="4 5">
    <name type="scientific">Rouxiella silvae</name>
    <dbReference type="NCBI Taxonomy" id="1646373"/>
    <lineage>
        <taxon>Bacteria</taxon>
        <taxon>Pseudomonadati</taxon>
        <taxon>Pseudomonadota</taxon>
        <taxon>Gammaproteobacteria</taxon>
        <taxon>Enterobacterales</taxon>
        <taxon>Yersiniaceae</taxon>
        <taxon>Rouxiella</taxon>
    </lineage>
</organism>
<evidence type="ECO:0000313" key="4">
    <source>
        <dbReference type="EMBL" id="ORJ18679.1"/>
    </source>
</evidence>
<evidence type="ECO:0000313" key="5">
    <source>
        <dbReference type="Proteomes" id="UP000192722"/>
    </source>
</evidence>
<dbReference type="PIRSF" id="PIRSF004576">
    <property type="entry name" value="Resolvase_Rsv"/>
    <property type="match status" value="1"/>
</dbReference>
<dbReference type="Pfam" id="PF00589">
    <property type="entry name" value="Phage_integrase"/>
    <property type="match status" value="1"/>
</dbReference>
<dbReference type="Proteomes" id="UP000192722">
    <property type="component" value="Unassembled WGS sequence"/>
</dbReference>
<evidence type="ECO:0000259" key="3">
    <source>
        <dbReference type="PROSITE" id="PS51898"/>
    </source>
</evidence>
<dbReference type="PANTHER" id="PTHR30349:SF90">
    <property type="entry name" value="TYROSINE RECOMBINASE XERD"/>
    <property type="match status" value="1"/>
</dbReference>
<accession>A0ABX3TU72</accession>
<dbReference type="EMBL" id="MRWD01000099">
    <property type="protein sequence ID" value="ORJ18679.1"/>
    <property type="molecule type" value="Genomic_DNA"/>
</dbReference>
<dbReference type="InterPro" id="IPR011010">
    <property type="entry name" value="DNA_brk_join_enz"/>
</dbReference>
<keyword evidence="1" id="KW-0229">DNA integration</keyword>
<proteinExistence type="predicted"/>
<evidence type="ECO:0000256" key="2">
    <source>
        <dbReference type="ARBA" id="ARBA00023172"/>
    </source>
</evidence>
<dbReference type="InterPro" id="IPR050090">
    <property type="entry name" value="Tyrosine_recombinase_XerCD"/>
</dbReference>
<keyword evidence="5" id="KW-1185">Reference proteome</keyword>
<dbReference type="SUPFAM" id="SSF56349">
    <property type="entry name" value="DNA breaking-rejoining enzymes"/>
    <property type="match status" value="1"/>
</dbReference>
<dbReference type="InterPro" id="IPR002104">
    <property type="entry name" value="Integrase_catalytic"/>
</dbReference>